<dbReference type="PROSITE" id="PS51257">
    <property type="entry name" value="PROKAR_LIPOPROTEIN"/>
    <property type="match status" value="1"/>
</dbReference>
<proteinExistence type="predicted"/>
<dbReference type="AlphaFoldDB" id="A0A413F9Y3"/>
<evidence type="ECO:0000256" key="1">
    <source>
        <dbReference type="SAM" id="SignalP"/>
    </source>
</evidence>
<sequence length="289" mass="30864">MKKPLFLVPLLALLLSACSSSSSYFSAFTAEGSQTQYKQTGTVHIKDDENAVSLYVNVASPAAITLTGKLSSSSGDPSLICQYPDGAMYLIADSRTTSLDTEIPLQAGLNRIRFDGSDSVLDFELVYTGLNSPEILGYGQSQSEAETVPADAASISTGIPGSSSTETDLHGSSSNLFTKVSQPATLLEFQLEKETDITVFVAADLRNNGSGRFKAGVFDVTLKGEGYPDAEILHHATADSSWGDFLWTDHNLAKLTLPKGSYQLILSKVSGKNYALRLDTAVYPTDPPQ</sequence>
<accession>A0A413F9Y3</accession>
<name>A0A413F9Y3_9FIRM</name>
<dbReference type="EMBL" id="QSBM01000019">
    <property type="protein sequence ID" value="RGX25465.1"/>
    <property type="molecule type" value="Genomic_DNA"/>
</dbReference>
<organism evidence="2 3">
    <name type="scientific">Enterocloster asparagiformis</name>
    <dbReference type="NCBI Taxonomy" id="333367"/>
    <lineage>
        <taxon>Bacteria</taxon>
        <taxon>Bacillati</taxon>
        <taxon>Bacillota</taxon>
        <taxon>Clostridia</taxon>
        <taxon>Lachnospirales</taxon>
        <taxon>Lachnospiraceae</taxon>
        <taxon>Enterocloster</taxon>
    </lineage>
</organism>
<reference evidence="2 3" key="1">
    <citation type="submission" date="2018-08" db="EMBL/GenBank/DDBJ databases">
        <title>A genome reference for cultivated species of the human gut microbiota.</title>
        <authorList>
            <person name="Zou Y."/>
            <person name="Xue W."/>
            <person name="Luo G."/>
        </authorList>
    </citation>
    <scope>NUCLEOTIDE SEQUENCE [LARGE SCALE GENOMIC DNA]</scope>
    <source>
        <strain evidence="2 3">AF04-15</strain>
    </source>
</reference>
<evidence type="ECO:0000313" key="2">
    <source>
        <dbReference type="EMBL" id="RGX25465.1"/>
    </source>
</evidence>
<dbReference type="RefSeq" id="WP_007715745.1">
    <property type="nucleotide sequence ID" value="NZ_JAWRJJ010000186.1"/>
</dbReference>
<evidence type="ECO:0000313" key="3">
    <source>
        <dbReference type="Proteomes" id="UP000283880"/>
    </source>
</evidence>
<comment type="caution">
    <text evidence="2">The sequence shown here is derived from an EMBL/GenBank/DDBJ whole genome shotgun (WGS) entry which is preliminary data.</text>
</comment>
<dbReference type="Proteomes" id="UP000283880">
    <property type="component" value="Unassembled WGS sequence"/>
</dbReference>
<protein>
    <submittedName>
        <fullName evidence="2">Uncharacterized protein</fullName>
    </submittedName>
</protein>
<feature type="signal peptide" evidence="1">
    <location>
        <begin position="1"/>
        <end position="27"/>
    </location>
</feature>
<feature type="chain" id="PRO_5019102452" evidence="1">
    <location>
        <begin position="28"/>
        <end position="289"/>
    </location>
</feature>
<keyword evidence="1" id="KW-0732">Signal</keyword>
<dbReference type="OrthoDB" id="9893264at2"/>
<gene>
    <name evidence="2" type="ORF">DWV29_21455</name>
</gene>